<keyword evidence="1" id="KW-0862">Zinc</keyword>
<evidence type="ECO:0000313" key="5">
    <source>
        <dbReference type="Proteomes" id="UP000507245"/>
    </source>
</evidence>
<organism evidence="4 5">
    <name type="scientific">Prunus armeniaca</name>
    <name type="common">Apricot</name>
    <name type="synonym">Armeniaca vulgaris</name>
    <dbReference type="NCBI Taxonomy" id="36596"/>
    <lineage>
        <taxon>Eukaryota</taxon>
        <taxon>Viridiplantae</taxon>
        <taxon>Streptophyta</taxon>
        <taxon>Embryophyta</taxon>
        <taxon>Tracheophyta</taxon>
        <taxon>Spermatophyta</taxon>
        <taxon>Magnoliopsida</taxon>
        <taxon>eudicotyledons</taxon>
        <taxon>Gunneridae</taxon>
        <taxon>Pentapetalae</taxon>
        <taxon>rosids</taxon>
        <taxon>fabids</taxon>
        <taxon>Rosales</taxon>
        <taxon>Rosaceae</taxon>
        <taxon>Amygdaloideae</taxon>
        <taxon>Amygdaleae</taxon>
        <taxon>Prunus</taxon>
    </lineage>
</organism>
<proteinExistence type="predicted"/>
<feature type="region of interest" description="Disordered" evidence="2">
    <location>
        <begin position="223"/>
        <end position="242"/>
    </location>
</feature>
<dbReference type="PANTHER" id="PTHR34482">
    <property type="entry name" value="DNA DAMAGE-INDUCIBLE PROTEIN 1-LIKE"/>
    <property type="match status" value="1"/>
</dbReference>
<dbReference type="InterPro" id="IPR005162">
    <property type="entry name" value="Retrotrans_gag_dom"/>
</dbReference>
<dbReference type="SUPFAM" id="SSF57756">
    <property type="entry name" value="Retrovirus zinc finger-like domains"/>
    <property type="match status" value="1"/>
</dbReference>
<dbReference type="SMART" id="SM00343">
    <property type="entry name" value="ZnF_C2HC"/>
    <property type="match status" value="1"/>
</dbReference>
<dbReference type="PANTHER" id="PTHR34482:SF48">
    <property type="entry name" value="GAG PROTEASE POLYPROTEIN"/>
    <property type="match status" value="1"/>
</dbReference>
<keyword evidence="1" id="KW-0479">Metal-binding</keyword>
<feature type="region of interest" description="Disordered" evidence="2">
    <location>
        <begin position="289"/>
        <end position="344"/>
    </location>
</feature>
<gene>
    <name evidence="4" type="ORF">ORAREDHAP_LOCUS36502</name>
</gene>
<evidence type="ECO:0000256" key="1">
    <source>
        <dbReference type="PROSITE-ProRule" id="PRU00047"/>
    </source>
</evidence>
<sequence>MIGVEGQNENDVSDSMRIMLAIQDMASAIRETNQHNHEPHQETQDDRIMRIQGEFRKTRPPVFKCDPNPMAAEEWLRQMKRKMNEQRVPGNLKVTIASTYLEGQAYHWWESVLAMPDVEVVTWVAFETMFLEKYFPETMKTMKVREFTNLYHGDMTVGQYQAKFEELMRFAPYMIPDESAKAKKFEEGLRLEVKEKVELFKLKKYAEVVDRALMAEQRIPSSKRVFEPKNPNGGQSNKRQRFFPSCSRYQNPRSFEATQNSGFCYHCRQIGHYRRDCPQLQSYQIPVAPQPQPEFRAPQQQFQAPQTQYRAPYQAPYQDSLNQFRGPVNQQTQTSKGTTYTTKA</sequence>
<dbReference type="Gene3D" id="4.10.60.10">
    <property type="entry name" value="Zinc finger, CCHC-type"/>
    <property type="match status" value="1"/>
</dbReference>
<dbReference type="OrthoDB" id="1164937at2759"/>
<evidence type="ECO:0000259" key="3">
    <source>
        <dbReference type="PROSITE" id="PS50158"/>
    </source>
</evidence>
<dbReference type="Pfam" id="PF03732">
    <property type="entry name" value="Retrotrans_gag"/>
    <property type="match status" value="1"/>
</dbReference>
<keyword evidence="5" id="KW-1185">Reference proteome</keyword>
<dbReference type="InterPro" id="IPR001878">
    <property type="entry name" value="Znf_CCHC"/>
</dbReference>
<evidence type="ECO:0000256" key="2">
    <source>
        <dbReference type="SAM" id="MobiDB-lite"/>
    </source>
</evidence>
<dbReference type="Proteomes" id="UP000507245">
    <property type="component" value="Unassembled WGS sequence"/>
</dbReference>
<dbReference type="GO" id="GO:0003676">
    <property type="term" value="F:nucleic acid binding"/>
    <property type="evidence" value="ECO:0007669"/>
    <property type="project" value="InterPro"/>
</dbReference>
<name>A0A6J5XR03_PRUAR</name>
<dbReference type="GO" id="GO:0008270">
    <property type="term" value="F:zinc ion binding"/>
    <property type="evidence" value="ECO:0007669"/>
    <property type="project" value="UniProtKB-KW"/>
</dbReference>
<dbReference type="PROSITE" id="PS50158">
    <property type="entry name" value="ZF_CCHC"/>
    <property type="match status" value="1"/>
</dbReference>
<keyword evidence="1" id="KW-0863">Zinc-finger</keyword>
<feature type="compositionally biased region" description="Low complexity" evidence="2">
    <location>
        <begin position="293"/>
        <end position="308"/>
    </location>
</feature>
<dbReference type="EMBL" id="CAEKKB010000006">
    <property type="protein sequence ID" value="CAB4313464.1"/>
    <property type="molecule type" value="Genomic_DNA"/>
</dbReference>
<evidence type="ECO:0000313" key="4">
    <source>
        <dbReference type="EMBL" id="CAB4313464.1"/>
    </source>
</evidence>
<dbReference type="AlphaFoldDB" id="A0A6J5XR03"/>
<dbReference type="InterPro" id="IPR036875">
    <property type="entry name" value="Znf_CCHC_sf"/>
</dbReference>
<dbReference type="Pfam" id="PF00098">
    <property type="entry name" value="zf-CCHC"/>
    <property type="match status" value="1"/>
</dbReference>
<feature type="domain" description="CCHC-type" evidence="3">
    <location>
        <begin position="264"/>
        <end position="279"/>
    </location>
</feature>
<feature type="compositionally biased region" description="Low complexity" evidence="2">
    <location>
        <begin position="330"/>
        <end position="344"/>
    </location>
</feature>
<reference evidence="5" key="1">
    <citation type="journal article" date="2020" name="Genome Biol.">
        <title>Gamete binning: chromosome-level and haplotype-resolved genome assembly enabled by high-throughput single-cell sequencing of gamete genomes.</title>
        <authorList>
            <person name="Campoy J.A."/>
            <person name="Sun H."/>
            <person name="Goel M."/>
            <person name="Jiao W.-B."/>
            <person name="Folz-Donahue K."/>
            <person name="Wang N."/>
            <person name="Rubio M."/>
            <person name="Liu C."/>
            <person name="Kukat C."/>
            <person name="Ruiz D."/>
            <person name="Huettel B."/>
            <person name="Schneeberger K."/>
        </authorList>
    </citation>
    <scope>NUCLEOTIDE SEQUENCE [LARGE SCALE GENOMIC DNA]</scope>
    <source>
        <strain evidence="5">cv. Rojo Pasion</strain>
    </source>
</reference>
<accession>A0A6J5XR03</accession>
<protein>
    <recommendedName>
        <fullName evidence="3">CCHC-type domain-containing protein</fullName>
    </recommendedName>
</protein>